<dbReference type="PROSITE" id="PS01031">
    <property type="entry name" value="SHSP"/>
    <property type="match status" value="1"/>
</dbReference>
<evidence type="ECO:0000259" key="12">
    <source>
        <dbReference type="PROSITE" id="PS01031"/>
    </source>
</evidence>
<evidence type="ECO:0000256" key="5">
    <source>
        <dbReference type="ARBA" id="ARBA00022821"/>
    </source>
</evidence>
<name>R4NRR6_9LAMI</name>
<reference evidence="14" key="3">
    <citation type="submission" date="2016-02" db="EMBL/GenBank/DDBJ databases">
        <authorList>
            <person name="Alioto T."/>
            <person name="Alioto T."/>
        </authorList>
    </citation>
    <scope>NUCLEOTIDE SEQUENCE</scope>
</reference>
<evidence type="ECO:0000256" key="10">
    <source>
        <dbReference type="SAM" id="MobiDB-lite"/>
    </source>
</evidence>
<feature type="compositionally biased region" description="Basic and acidic residues" evidence="10">
    <location>
        <begin position="154"/>
        <end position="184"/>
    </location>
</feature>
<keyword evidence="6 11" id="KW-1133">Transmembrane helix</keyword>
<evidence type="ECO:0000256" key="7">
    <source>
        <dbReference type="ARBA" id="ARBA00023136"/>
    </source>
</evidence>
<comment type="subcellular location">
    <subcellularLocation>
        <location evidence="1">Cell membrane</location>
        <topology evidence="1">Single-pass membrane protein</topology>
    </subcellularLocation>
</comment>
<feature type="transmembrane region" description="Helical" evidence="11">
    <location>
        <begin position="288"/>
        <end position="308"/>
    </location>
</feature>
<reference evidence="13" key="1">
    <citation type="submission" date="2013-02" db="EMBL/GenBank/DDBJ databases">
        <title>Molecular cloning and differential expression of sHSP gene family members from the resurrection plant Boea hygrometrica in response to abiotic stresses.</title>
        <authorList>
            <person name="Zhang Z."/>
            <person name="Wang B."/>
            <person name="Sun D."/>
            <person name="Deng X."/>
        </authorList>
    </citation>
    <scope>NUCLEOTIDE SEQUENCE</scope>
</reference>
<dbReference type="EMBL" id="KC567294">
    <property type="protein sequence ID" value="AGL45958.1"/>
    <property type="molecule type" value="mRNA"/>
</dbReference>
<dbReference type="InterPro" id="IPR008978">
    <property type="entry name" value="HSP20-like_chaperone"/>
</dbReference>
<dbReference type="PANTHER" id="PTHR43670">
    <property type="entry name" value="HEAT SHOCK PROTEIN 26"/>
    <property type="match status" value="1"/>
</dbReference>
<reference evidence="14 15" key="2">
    <citation type="journal article" date="2015" name="Proc. Natl. Acad. Sci. U.S.A.">
        <title>The resurrection genome of Boea hygrometrica: A blueprint for survival of dehydration.</title>
        <authorList>
            <person name="Xiao L."/>
            <person name="Yang G."/>
            <person name="Zhang L."/>
            <person name="Yang X."/>
            <person name="Zhao S."/>
            <person name="Ji Z."/>
            <person name="Zhou Q."/>
            <person name="Hu M."/>
            <person name="Wang Y."/>
            <person name="Chen M."/>
            <person name="Xu Y."/>
            <person name="Jin H."/>
            <person name="Xiao X."/>
            <person name="Hu G."/>
            <person name="Bao F."/>
            <person name="Hu Y."/>
            <person name="Wan P."/>
            <person name="Li L."/>
            <person name="Deng X."/>
            <person name="Kuang T."/>
            <person name="Xiang C."/>
            <person name="Zhu J.K."/>
            <person name="Oliver M.J."/>
            <person name="He Y."/>
        </authorList>
    </citation>
    <scope>NUCLEOTIDE SEQUENCE [LARGE SCALE GENOMIC DNA]</scope>
    <source>
        <strain evidence="15">cv. XS01</strain>
    </source>
</reference>
<dbReference type="AlphaFoldDB" id="R4NRR6"/>
<feature type="compositionally biased region" description="Polar residues" evidence="10">
    <location>
        <begin position="128"/>
        <end position="140"/>
    </location>
</feature>
<evidence type="ECO:0000313" key="15">
    <source>
        <dbReference type="Proteomes" id="UP000250235"/>
    </source>
</evidence>
<comment type="similarity">
    <text evidence="8 9">Belongs to the small heat shock protein (HSP20) family.</text>
</comment>
<dbReference type="Gene3D" id="2.60.40.790">
    <property type="match status" value="1"/>
</dbReference>
<keyword evidence="7 11" id="KW-0472">Membrane</keyword>
<keyword evidence="15" id="KW-1185">Reference proteome</keyword>
<dbReference type="GO" id="GO:0034605">
    <property type="term" value="P:cellular response to heat"/>
    <property type="evidence" value="ECO:0007669"/>
    <property type="project" value="TreeGrafter"/>
</dbReference>
<accession>R4NRR6</accession>
<keyword evidence="13" id="KW-0346">Stress response</keyword>
<dbReference type="PANTHER" id="PTHR43670:SF121">
    <property type="entry name" value="PROTEIN RESTRICTED TEV MOVEMENT 2"/>
    <property type="match status" value="1"/>
</dbReference>
<dbReference type="GO" id="GO:0006952">
    <property type="term" value="P:defense response"/>
    <property type="evidence" value="ECO:0007669"/>
    <property type="project" value="UniProtKB-KW"/>
</dbReference>
<dbReference type="CDD" id="cd06464">
    <property type="entry name" value="ACD_sHsps-like"/>
    <property type="match status" value="1"/>
</dbReference>
<sequence length="317" mass="35897">MAMRQRGSGTGRQPPRSAGVRPVFEDFKPISEWEQDDESHSLVLYLPGFMKEQIKVSTEGRNIIRVRGERLVAGNKWSRFQEDFQVPENCEMNSIRAKHQGGNLTITVPKKNVDKGTLSPKKPRETFSPKTTSSDTTLQKGQDRLLPQNSSPRETSELTDEKNMSHQKMLDDQREKNSITPTRDDDLVLQDIKLKEDHAPSNRQQTILPTIMVDKGKKNLEHREELPQVENAENMKFDKDEALGASKDRESKGKQTIHASEGDNFGFKMGNYKKKVKALTKLNEERQLLVNMGVAVLVIVALSVYVTYKFASGKAKS</sequence>
<gene>
    <name evidence="14" type="ORF">F511_07729</name>
</gene>
<dbReference type="SUPFAM" id="SSF49764">
    <property type="entry name" value="HSP20-like chaperones"/>
    <property type="match status" value="1"/>
</dbReference>
<dbReference type="OrthoDB" id="1431247at2759"/>
<evidence type="ECO:0000256" key="1">
    <source>
        <dbReference type="ARBA" id="ARBA00004162"/>
    </source>
</evidence>
<feature type="region of interest" description="Disordered" evidence="10">
    <location>
        <begin position="1"/>
        <end position="22"/>
    </location>
</feature>
<protein>
    <submittedName>
        <fullName evidence="14">Inactive protein RESTRICTED TEV MOVEMENT 2</fullName>
    </submittedName>
    <submittedName>
        <fullName evidence="13">Small heat shock protein 35.9</fullName>
    </submittedName>
</protein>
<dbReference type="Proteomes" id="UP000250235">
    <property type="component" value="Unassembled WGS sequence"/>
</dbReference>
<evidence type="ECO:0000256" key="3">
    <source>
        <dbReference type="ARBA" id="ARBA00022692"/>
    </source>
</evidence>
<feature type="region of interest" description="Disordered" evidence="10">
    <location>
        <begin position="101"/>
        <end position="184"/>
    </location>
</feature>
<keyword evidence="5" id="KW-0611">Plant defense</keyword>
<dbReference type="InterPro" id="IPR002068">
    <property type="entry name" value="A-crystallin/Hsp20_dom"/>
</dbReference>
<evidence type="ECO:0000313" key="13">
    <source>
        <dbReference type="EMBL" id="AGL45958.1"/>
    </source>
</evidence>
<feature type="domain" description="SHSP" evidence="12">
    <location>
        <begin position="21"/>
        <end position="128"/>
    </location>
</feature>
<organism evidence="13">
    <name type="scientific">Dorcoceras hygrometricum</name>
    <dbReference type="NCBI Taxonomy" id="472368"/>
    <lineage>
        <taxon>Eukaryota</taxon>
        <taxon>Viridiplantae</taxon>
        <taxon>Streptophyta</taxon>
        <taxon>Embryophyta</taxon>
        <taxon>Tracheophyta</taxon>
        <taxon>Spermatophyta</taxon>
        <taxon>Magnoliopsida</taxon>
        <taxon>eudicotyledons</taxon>
        <taxon>Gunneridae</taxon>
        <taxon>Pentapetalae</taxon>
        <taxon>asterids</taxon>
        <taxon>lamiids</taxon>
        <taxon>Lamiales</taxon>
        <taxon>Gesneriaceae</taxon>
        <taxon>Didymocarpoideae</taxon>
        <taxon>Trichosporeae</taxon>
        <taxon>Loxocarpinae</taxon>
        <taxon>Dorcoceras</taxon>
    </lineage>
</organism>
<evidence type="ECO:0000256" key="4">
    <source>
        <dbReference type="ARBA" id="ARBA00022737"/>
    </source>
</evidence>
<dbReference type="Pfam" id="PF00011">
    <property type="entry name" value="HSP20"/>
    <property type="match status" value="1"/>
</dbReference>
<proteinExistence type="evidence at transcript level"/>
<evidence type="ECO:0000256" key="6">
    <source>
        <dbReference type="ARBA" id="ARBA00022989"/>
    </source>
</evidence>
<evidence type="ECO:0000256" key="11">
    <source>
        <dbReference type="SAM" id="Phobius"/>
    </source>
</evidence>
<evidence type="ECO:0000256" key="2">
    <source>
        <dbReference type="ARBA" id="ARBA00022475"/>
    </source>
</evidence>
<keyword evidence="3 11" id="KW-0812">Transmembrane</keyword>
<dbReference type="GO" id="GO:0005886">
    <property type="term" value="C:plasma membrane"/>
    <property type="evidence" value="ECO:0007669"/>
    <property type="project" value="UniProtKB-SubCell"/>
</dbReference>
<evidence type="ECO:0000256" key="8">
    <source>
        <dbReference type="PROSITE-ProRule" id="PRU00285"/>
    </source>
</evidence>
<dbReference type="EMBL" id="KQ995303">
    <property type="protein sequence ID" value="KZV47306.1"/>
    <property type="molecule type" value="Genomic_DNA"/>
</dbReference>
<evidence type="ECO:0000256" key="9">
    <source>
        <dbReference type="RuleBase" id="RU003616"/>
    </source>
</evidence>
<evidence type="ECO:0000313" key="14">
    <source>
        <dbReference type="EMBL" id="KZV47306.1"/>
    </source>
</evidence>
<keyword evidence="4" id="KW-0677">Repeat</keyword>
<keyword evidence="2" id="KW-1003">Cell membrane</keyword>